<proteinExistence type="predicted"/>
<organism evidence="2 3">
    <name type="scientific">Escallonia herrerae</name>
    <dbReference type="NCBI Taxonomy" id="1293975"/>
    <lineage>
        <taxon>Eukaryota</taxon>
        <taxon>Viridiplantae</taxon>
        <taxon>Streptophyta</taxon>
        <taxon>Embryophyta</taxon>
        <taxon>Tracheophyta</taxon>
        <taxon>Spermatophyta</taxon>
        <taxon>Magnoliopsida</taxon>
        <taxon>eudicotyledons</taxon>
        <taxon>Gunneridae</taxon>
        <taxon>Pentapetalae</taxon>
        <taxon>asterids</taxon>
        <taxon>campanulids</taxon>
        <taxon>Escalloniales</taxon>
        <taxon>Escalloniaceae</taxon>
        <taxon>Escallonia</taxon>
    </lineage>
</organism>
<dbReference type="Proteomes" id="UP001188597">
    <property type="component" value="Unassembled WGS sequence"/>
</dbReference>
<dbReference type="PANTHER" id="PTHR47003:SF3">
    <property type="entry name" value="SMALL RIBOSOMAL SUBUNIT PROTEIN MS81 (RPPR8)"/>
    <property type="match status" value="1"/>
</dbReference>
<keyword evidence="3" id="KW-1185">Reference proteome</keyword>
<dbReference type="InterPro" id="IPR011990">
    <property type="entry name" value="TPR-like_helical_dom_sf"/>
</dbReference>
<evidence type="ECO:0008006" key="4">
    <source>
        <dbReference type="Google" id="ProtNLM"/>
    </source>
</evidence>
<accession>A0AA88W2I9</accession>
<reference evidence="2" key="1">
    <citation type="submission" date="2022-12" db="EMBL/GenBank/DDBJ databases">
        <title>Draft genome assemblies for two species of Escallonia (Escalloniales).</title>
        <authorList>
            <person name="Chanderbali A."/>
            <person name="Dervinis C."/>
            <person name="Anghel I."/>
            <person name="Soltis D."/>
            <person name="Soltis P."/>
            <person name="Zapata F."/>
        </authorList>
    </citation>
    <scope>NUCLEOTIDE SEQUENCE</scope>
    <source>
        <strain evidence="2">UCBG64.0493</strain>
        <tissue evidence="2">Leaf</tissue>
    </source>
</reference>
<dbReference type="PANTHER" id="PTHR47003">
    <property type="entry name" value="OS01G0970900 PROTEIN"/>
    <property type="match status" value="1"/>
</dbReference>
<dbReference type="InterPro" id="IPR002885">
    <property type="entry name" value="PPR_rpt"/>
</dbReference>
<keyword evidence="1" id="KW-0677">Repeat</keyword>
<dbReference type="Pfam" id="PF01535">
    <property type="entry name" value="PPR"/>
    <property type="match status" value="2"/>
</dbReference>
<comment type="caution">
    <text evidence="2">The sequence shown here is derived from an EMBL/GenBank/DDBJ whole genome shotgun (WGS) entry which is preliminary data.</text>
</comment>
<dbReference type="EMBL" id="JAVXUP010000922">
    <property type="protein sequence ID" value="KAK3018712.1"/>
    <property type="molecule type" value="Genomic_DNA"/>
</dbReference>
<sequence length="172" mass="19282">MVDNEGTSCAGYAFEMLVTAYCRKNRVVDVFKLLLDMVNERKLILWHSTYKLLISKLLVHGGLKEALNLVVLMKNIGYPPFLDPFLKYISKTGTADDACMFLKAVSVRNFPSTSVYLCVFEAYFKIGRHNEAHDFLSKCPGYIRNHADVLTLFCPVKSSGEALATNDVSALD</sequence>
<dbReference type="Gene3D" id="1.25.40.10">
    <property type="entry name" value="Tetratricopeptide repeat domain"/>
    <property type="match status" value="1"/>
</dbReference>
<dbReference type="InterPro" id="IPR044578">
    <property type="entry name" value="BIR6-like"/>
</dbReference>
<dbReference type="AlphaFoldDB" id="A0AA88W2I9"/>
<name>A0AA88W2I9_9ASTE</name>
<evidence type="ECO:0000256" key="1">
    <source>
        <dbReference type="ARBA" id="ARBA00022737"/>
    </source>
</evidence>
<evidence type="ECO:0000313" key="3">
    <source>
        <dbReference type="Proteomes" id="UP001188597"/>
    </source>
</evidence>
<dbReference type="GO" id="GO:0008380">
    <property type="term" value="P:RNA splicing"/>
    <property type="evidence" value="ECO:0007669"/>
    <property type="project" value="InterPro"/>
</dbReference>
<evidence type="ECO:0000313" key="2">
    <source>
        <dbReference type="EMBL" id="KAK3018712.1"/>
    </source>
</evidence>
<protein>
    <recommendedName>
        <fullName evidence="4">Pentatricopeptide repeat-containing protein</fullName>
    </recommendedName>
</protein>
<gene>
    <name evidence="2" type="ORF">RJ639_005053</name>
</gene>